<protein>
    <submittedName>
        <fullName evidence="1">16702_t:CDS:1</fullName>
    </submittedName>
</protein>
<dbReference type="Proteomes" id="UP000789570">
    <property type="component" value="Unassembled WGS sequence"/>
</dbReference>
<gene>
    <name evidence="1" type="ORF">FCALED_LOCUS17447</name>
</gene>
<evidence type="ECO:0000313" key="2">
    <source>
        <dbReference type="Proteomes" id="UP000789570"/>
    </source>
</evidence>
<name>A0A9N9JCJ1_9GLOM</name>
<feature type="non-terminal residue" evidence="1">
    <location>
        <position position="1"/>
    </location>
</feature>
<comment type="caution">
    <text evidence="1">The sequence shown here is derived from an EMBL/GenBank/DDBJ whole genome shotgun (WGS) entry which is preliminary data.</text>
</comment>
<proteinExistence type="predicted"/>
<feature type="non-terminal residue" evidence="1">
    <location>
        <position position="179"/>
    </location>
</feature>
<dbReference type="AlphaFoldDB" id="A0A9N9JCJ1"/>
<keyword evidence="2" id="KW-1185">Reference proteome</keyword>
<sequence length="179" mass="21317">RNWKYFEQPIMRFYTRCVYAAFTRTNDSEIPTPTDKELAWMHTEGPEVCWIVKNPDLSLSTPNLVGINDNQCKRLLEFLKKIMKLKENQSLITTIRTSYNEAFNLIHNNNGFIELQRKIRVAGNLVNFSDQDEKNLFSIWKQREQKRKINLMAIEVRNKKQAEKIINQKRQLKSFDFSQ</sequence>
<dbReference type="EMBL" id="CAJVPQ010026748">
    <property type="protein sequence ID" value="CAG8769587.1"/>
    <property type="molecule type" value="Genomic_DNA"/>
</dbReference>
<accession>A0A9N9JCJ1</accession>
<reference evidence="1" key="1">
    <citation type="submission" date="2021-06" db="EMBL/GenBank/DDBJ databases">
        <authorList>
            <person name="Kallberg Y."/>
            <person name="Tangrot J."/>
            <person name="Rosling A."/>
        </authorList>
    </citation>
    <scope>NUCLEOTIDE SEQUENCE</scope>
    <source>
        <strain evidence="1">UK204</strain>
    </source>
</reference>
<dbReference type="OrthoDB" id="2398651at2759"/>
<organism evidence="1 2">
    <name type="scientific">Funneliformis caledonium</name>
    <dbReference type="NCBI Taxonomy" id="1117310"/>
    <lineage>
        <taxon>Eukaryota</taxon>
        <taxon>Fungi</taxon>
        <taxon>Fungi incertae sedis</taxon>
        <taxon>Mucoromycota</taxon>
        <taxon>Glomeromycotina</taxon>
        <taxon>Glomeromycetes</taxon>
        <taxon>Glomerales</taxon>
        <taxon>Glomeraceae</taxon>
        <taxon>Funneliformis</taxon>
    </lineage>
</organism>
<evidence type="ECO:0000313" key="1">
    <source>
        <dbReference type="EMBL" id="CAG8769587.1"/>
    </source>
</evidence>